<dbReference type="Proteomes" id="UP001055439">
    <property type="component" value="Chromosome 8"/>
</dbReference>
<evidence type="ECO:0000313" key="1">
    <source>
        <dbReference type="EMBL" id="URE37048.1"/>
    </source>
</evidence>
<dbReference type="AlphaFoldDB" id="A0A9E7HTY4"/>
<protein>
    <submittedName>
        <fullName evidence="1">Uncharacterized protein</fullName>
    </submittedName>
</protein>
<evidence type="ECO:0000313" key="2">
    <source>
        <dbReference type="Proteomes" id="UP001055439"/>
    </source>
</evidence>
<organism evidence="1 2">
    <name type="scientific">Musa troglodytarum</name>
    <name type="common">fe'i banana</name>
    <dbReference type="NCBI Taxonomy" id="320322"/>
    <lineage>
        <taxon>Eukaryota</taxon>
        <taxon>Viridiplantae</taxon>
        <taxon>Streptophyta</taxon>
        <taxon>Embryophyta</taxon>
        <taxon>Tracheophyta</taxon>
        <taxon>Spermatophyta</taxon>
        <taxon>Magnoliopsida</taxon>
        <taxon>Liliopsida</taxon>
        <taxon>Zingiberales</taxon>
        <taxon>Musaceae</taxon>
        <taxon>Musa</taxon>
    </lineage>
</organism>
<dbReference type="EMBL" id="CP097510">
    <property type="protein sequence ID" value="URE37048.1"/>
    <property type="molecule type" value="Genomic_DNA"/>
</dbReference>
<accession>A0A9E7HTY4</accession>
<keyword evidence="2" id="KW-1185">Reference proteome</keyword>
<gene>
    <name evidence="1" type="ORF">MUK42_15554</name>
</gene>
<proteinExistence type="predicted"/>
<sequence>MRITAKVSLPEISYNPLGPTKEKTGQRKRFTRDPQATLFSKHFIANANSNHGYYKLRTVAQQRNWRRDLVGKSIGKISLLSLASLLWAVTPAATDDLTAPVVGIGPREDMAVVVRDTRLVARHHIPLESLVADVLLFSDSPQQPPAFL</sequence>
<name>A0A9E7HTY4_9LILI</name>
<reference evidence="1" key="1">
    <citation type="submission" date="2022-05" db="EMBL/GenBank/DDBJ databases">
        <title>The Musa troglodytarum L. genome provides insights into the mechanism of non-climacteric behaviour and enrichment of carotenoids.</title>
        <authorList>
            <person name="Wang J."/>
        </authorList>
    </citation>
    <scope>NUCLEOTIDE SEQUENCE</scope>
    <source>
        <tissue evidence="1">Leaf</tissue>
    </source>
</reference>